<protein>
    <recommendedName>
        <fullName evidence="5">tRNA pseudouridine synthase B</fullName>
        <ecNumber evidence="5">5.4.99.25</ecNumber>
    </recommendedName>
    <alternativeName>
        <fullName evidence="5">tRNA pseudouridine(55) synthase</fullName>
        <shortName evidence="5">Psi55 synthase</shortName>
    </alternativeName>
    <alternativeName>
        <fullName evidence="5">tRNA pseudouridylate synthase</fullName>
    </alternativeName>
    <alternativeName>
        <fullName evidence="5">tRNA-uridine isomerase</fullName>
    </alternativeName>
</protein>
<proteinExistence type="inferred from homology"/>
<dbReference type="EC" id="5.4.99.25" evidence="5"/>
<sequence length="300" mass="33601">MRRSSSLDGVINVLKPPGMTSSDVVVRLRRILNTRKIGHTGTLDPEVTGVLPICVGKATRLAEYITNQGKSYRCEMIFGITTDTQDASGEILHKEPAQVSAEDFQRLIPQYLGSIRQIPPMFSAVKHQGKRLYELARQGLEVERTSREIHIDHLQLMEWIAGEYPKAIFEVDCSKGTYIRTLCHDMGQTLGCGAHMSALIRLRSGPFHIQESLSLETIQNFMEQDDYSFLIPYIQVLDLPRVSLSPQRALAFRNGLSTAKSQIEVGAEIGEGCEVQVFSEGNFLGIGIWREQALCPYKVF</sequence>
<evidence type="ECO:0000256" key="3">
    <source>
        <dbReference type="ARBA" id="ARBA00022694"/>
    </source>
</evidence>
<dbReference type="HOGENOM" id="CLU_032087_0_0_9"/>
<dbReference type="GO" id="GO:0003723">
    <property type="term" value="F:RNA binding"/>
    <property type="evidence" value="ECO:0007669"/>
    <property type="project" value="InterPro"/>
</dbReference>
<dbReference type="InterPro" id="IPR032819">
    <property type="entry name" value="TruB_C"/>
</dbReference>
<dbReference type="eggNOG" id="COG0130">
    <property type="taxonomic scope" value="Bacteria"/>
</dbReference>
<feature type="domain" description="Pseudouridine synthase II N-terminal" evidence="6">
    <location>
        <begin position="29"/>
        <end position="179"/>
    </location>
</feature>
<dbReference type="AlphaFoldDB" id="Q24UI9"/>
<comment type="catalytic activity">
    <reaction evidence="1 5">
        <text>uridine(55) in tRNA = pseudouridine(55) in tRNA</text>
        <dbReference type="Rhea" id="RHEA:42532"/>
        <dbReference type="Rhea" id="RHEA-COMP:10101"/>
        <dbReference type="Rhea" id="RHEA-COMP:10102"/>
        <dbReference type="ChEBI" id="CHEBI:65314"/>
        <dbReference type="ChEBI" id="CHEBI:65315"/>
        <dbReference type="EC" id="5.4.99.25"/>
    </reaction>
</comment>
<keyword evidence="4 5" id="KW-0413">Isomerase</keyword>
<feature type="domain" description="tRNA pseudouridylate synthase B C-terminal" evidence="7">
    <location>
        <begin position="180"/>
        <end position="231"/>
    </location>
</feature>
<dbReference type="GO" id="GO:0031119">
    <property type="term" value="P:tRNA pseudouridine synthesis"/>
    <property type="evidence" value="ECO:0007669"/>
    <property type="project" value="UniProtKB-UniRule"/>
</dbReference>
<comment type="function">
    <text evidence="5">Responsible for synthesis of pseudouridine from uracil-55 in the psi GC loop of transfer RNAs.</text>
</comment>
<name>Q24UI9_DESHY</name>
<dbReference type="Gene3D" id="3.30.2350.10">
    <property type="entry name" value="Pseudouridine synthase"/>
    <property type="match status" value="1"/>
</dbReference>
<dbReference type="Pfam" id="PF01509">
    <property type="entry name" value="TruB_N"/>
    <property type="match status" value="1"/>
</dbReference>
<dbReference type="InterPro" id="IPR002501">
    <property type="entry name" value="PsdUridine_synth_N"/>
</dbReference>
<evidence type="ECO:0000313" key="8">
    <source>
        <dbReference type="EMBL" id="BAE84303.1"/>
    </source>
</evidence>
<dbReference type="InterPro" id="IPR014780">
    <property type="entry name" value="tRNA_psdUridine_synth_TruB"/>
</dbReference>
<evidence type="ECO:0000256" key="4">
    <source>
        <dbReference type="ARBA" id="ARBA00023235"/>
    </source>
</evidence>
<dbReference type="Proteomes" id="UP000001946">
    <property type="component" value="Chromosome"/>
</dbReference>
<reference evidence="8 9" key="1">
    <citation type="journal article" date="2006" name="J. Bacteriol.">
        <title>Complete genome sequence of the dehalorespiring bacterium Desulfitobacterium hafniense Y51 and comparison with Dehalococcoides ethenogenes 195.</title>
        <authorList>
            <person name="Nonaka H."/>
            <person name="Keresztes G."/>
            <person name="Shinoda Y."/>
            <person name="Ikenaga Y."/>
            <person name="Abe M."/>
            <person name="Naito K."/>
            <person name="Inatomi K."/>
            <person name="Furukawa K."/>
            <person name="Inui M."/>
            <person name="Yukawa H."/>
        </authorList>
    </citation>
    <scope>NUCLEOTIDE SEQUENCE [LARGE SCALE GENOMIC DNA]</scope>
    <source>
        <strain evidence="8 9">Y51</strain>
    </source>
</reference>
<gene>
    <name evidence="5" type="primary">truB</name>
    <name evidence="8" type="ordered locus">DSY2514</name>
</gene>
<keyword evidence="3 5" id="KW-0819">tRNA processing</keyword>
<evidence type="ECO:0000259" key="6">
    <source>
        <dbReference type="Pfam" id="PF01509"/>
    </source>
</evidence>
<dbReference type="PANTHER" id="PTHR13767:SF2">
    <property type="entry name" value="PSEUDOURIDYLATE SYNTHASE TRUB1"/>
    <property type="match status" value="1"/>
</dbReference>
<dbReference type="Pfam" id="PF16198">
    <property type="entry name" value="TruB_C_2"/>
    <property type="match status" value="1"/>
</dbReference>
<evidence type="ECO:0000256" key="2">
    <source>
        <dbReference type="ARBA" id="ARBA00005642"/>
    </source>
</evidence>
<feature type="active site" description="Nucleophile" evidence="5">
    <location>
        <position position="44"/>
    </location>
</feature>
<evidence type="ECO:0000256" key="1">
    <source>
        <dbReference type="ARBA" id="ARBA00000385"/>
    </source>
</evidence>
<evidence type="ECO:0000256" key="5">
    <source>
        <dbReference type="HAMAP-Rule" id="MF_01080"/>
    </source>
</evidence>
<dbReference type="InterPro" id="IPR020103">
    <property type="entry name" value="PsdUridine_synth_cat_dom_sf"/>
</dbReference>
<dbReference type="CDD" id="cd02573">
    <property type="entry name" value="PseudoU_synth_EcTruB"/>
    <property type="match status" value="1"/>
</dbReference>
<dbReference type="SUPFAM" id="SSF55120">
    <property type="entry name" value="Pseudouridine synthase"/>
    <property type="match status" value="1"/>
</dbReference>
<dbReference type="HAMAP" id="MF_01080">
    <property type="entry name" value="TruB_bact"/>
    <property type="match status" value="1"/>
</dbReference>
<dbReference type="GO" id="GO:0160148">
    <property type="term" value="F:tRNA pseudouridine(55) synthase activity"/>
    <property type="evidence" value="ECO:0007669"/>
    <property type="project" value="UniProtKB-EC"/>
</dbReference>
<evidence type="ECO:0000259" key="7">
    <source>
        <dbReference type="Pfam" id="PF16198"/>
    </source>
</evidence>
<dbReference type="EMBL" id="AP008230">
    <property type="protein sequence ID" value="BAE84303.1"/>
    <property type="molecule type" value="Genomic_DNA"/>
</dbReference>
<dbReference type="GO" id="GO:1990481">
    <property type="term" value="P:mRNA pseudouridine synthesis"/>
    <property type="evidence" value="ECO:0007669"/>
    <property type="project" value="TreeGrafter"/>
</dbReference>
<evidence type="ECO:0000313" key="9">
    <source>
        <dbReference type="Proteomes" id="UP000001946"/>
    </source>
</evidence>
<dbReference type="FunFam" id="3.30.2350.10:FF:000011">
    <property type="entry name" value="tRNA pseudouridine synthase B"/>
    <property type="match status" value="1"/>
</dbReference>
<accession>Q24UI9</accession>
<comment type="similarity">
    <text evidence="2 5">Belongs to the pseudouridine synthase TruB family. Type 1 subfamily.</text>
</comment>
<dbReference type="STRING" id="138119.DSY2514"/>
<dbReference type="NCBIfam" id="TIGR00431">
    <property type="entry name" value="TruB"/>
    <property type="match status" value="1"/>
</dbReference>
<keyword evidence="9" id="KW-1185">Reference proteome</keyword>
<organism evidence="8 9">
    <name type="scientific">Desulfitobacterium hafniense (strain Y51)</name>
    <dbReference type="NCBI Taxonomy" id="138119"/>
    <lineage>
        <taxon>Bacteria</taxon>
        <taxon>Bacillati</taxon>
        <taxon>Bacillota</taxon>
        <taxon>Clostridia</taxon>
        <taxon>Eubacteriales</taxon>
        <taxon>Desulfitobacteriaceae</taxon>
        <taxon>Desulfitobacterium</taxon>
    </lineage>
</organism>
<dbReference type="PANTHER" id="PTHR13767">
    <property type="entry name" value="TRNA-PSEUDOURIDINE SYNTHASE"/>
    <property type="match status" value="1"/>
</dbReference>
<dbReference type="KEGG" id="dsy:DSY2514"/>